<feature type="active site" description="Phosphocysteine intermediate" evidence="1">
    <location>
        <position position="135"/>
    </location>
</feature>
<dbReference type="SMART" id="SM00404">
    <property type="entry name" value="PTPc_motif"/>
    <property type="match status" value="1"/>
</dbReference>
<accession>A0A9N8ZZ12</accession>
<feature type="domain" description="Myotubularin phosphatase" evidence="4">
    <location>
        <begin position="1"/>
        <end position="324"/>
    </location>
</feature>
<evidence type="ECO:0000256" key="1">
    <source>
        <dbReference type="PIRSR" id="PIRSR630564-1"/>
    </source>
</evidence>
<organism evidence="5 6">
    <name type="scientific">Paraglomus occultum</name>
    <dbReference type="NCBI Taxonomy" id="144539"/>
    <lineage>
        <taxon>Eukaryota</taxon>
        <taxon>Fungi</taxon>
        <taxon>Fungi incertae sedis</taxon>
        <taxon>Mucoromycota</taxon>
        <taxon>Glomeromycotina</taxon>
        <taxon>Glomeromycetes</taxon>
        <taxon>Paraglomerales</taxon>
        <taxon>Paraglomeraceae</taxon>
        <taxon>Paraglomus</taxon>
    </lineage>
</organism>
<comment type="caution">
    <text evidence="5">The sequence shown here is derived from an EMBL/GenBank/DDBJ whole genome shotgun (WGS) entry which is preliminary data.</text>
</comment>
<name>A0A9N8ZZ12_9GLOM</name>
<dbReference type="AlphaFoldDB" id="A0A9N8ZZ12"/>
<evidence type="ECO:0000313" key="6">
    <source>
        <dbReference type="Proteomes" id="UP000789572"/>
    </source>
</evidence>
<dbReference type="InterPro" id="IPR016130">
    <property type="entry name" value="Tyr_Pase_AS"/>
</dbReference>
<dbReference type="GO" id="GO:0016020">
    <property type="term" value="C:membrane"/>
    <property type="evidence" value="ECO:0007669"/>
    <property type="project" value="TreeGrafter"/>
</dbReference>
<dbReference type="OrthoDB" id="271628at2759"/>
<gene>
    <name evidence="5" type="ORF">POCULU_LOCUS3125</name>
</gene>
<feature type="region of interest" description="Disordered" evidence="3">
    <location>
        <begin position="347"/>
        <end position="371"/>
    </location>
</feature>
<keyword evidence="6" id="KW-1185">Reference proteome</keyword>
<dbReference type="PROSITE" id="PS51339">
    <property type="entry name" value="PPASE_MYOTUBULARIN"/>
    <property type="match status" value="1"/>
</dbReference>
<dbReference type="GO" id="GO:0004438">
    <property type="term" value="F:phosphatidylinositol-3-phosphate phosphatase activity"/>
    <property type="evidence" value="ECO:0007669"/>
    <property type="project" value="TreeGrafter"/>
</dbReference>
<dbReference type="PANTHER" id="PTHR10807">
    <property type="entry name" value="MYOTUBULARIN-RELATED"/>
    <property type="match status" value="1"/>
</dbReference>
<dbReference type="GO" id="GO:0046856">
    <property type="term" value="P:phosphatidylinositol dephosphorylation"/>
    <property type="evidence" value="ECO:0007669"/>
    <property type="project" value="TreeGrafter"/>
</dbReference>
<dbReference type="Proteomes" id="UP000789572">
    <property type="component" value="Unassembled WGS sequence"/>
</dbReference>
<evidence type="ECO:0000259" key="4">
    <source>
        <dbReference type="PROSITE" id="PS51339"/>
    </source>
</evidence>
<protein>
    <submittedName>
        <fullName evidence="5">5376_t:CDS:1</fullName>
    </submittedName>
</protein>
<dbReference type="SUPFAM" id="SSF52799">
    <property type="entry name" value="(Phosphotyrosine protein) phosphatases II"/>
    <property type="match status" value="1"/>
</dbReference>
<reference evidence="5" key="1">
    <citation type="submission" date="2021-06" db="EMBL/GenBank/DDBJ databases">
        <authorList>
            <person name="Kallberg Y."/>
            <person name="Tangrot J."/>
            <person name="Rosling A."/>
        </authorList>
    </citation>
    <scope>NUCLEOTIDE SEQUENCE</scope>
    <source>
        <strain evidence="5">IA702</strain>
    </source>
</reference>
<sequence>RSAQDEKLIEAIFQTNLPSVDGQTVYGSTQRNLIVDARPTINIIASRAMGAGTECMENYKSWQKLQMGIDNIHVMRESLAKMVDAIQSSDIQRIPIKHSLLDKSNWLKHISTLLEATGIIVNHIHLFNSHVLVHCSDGWDRTAQLTSIAELCLDPYYRTLRGFQVLVEKDWISFGHKFSDRSGHLSNEKYFITISSNNSVMSMNNQSHVKETSPVFYQFLDCVYQLLCQFPDRFEFNEKFLIEMHYHVYSCQFGTFLFNSEKERVQYNVEACTNSLWDYINSKVEDFTNELYDGGAKDKEKMGNGAVLFPRTKTSDLKYWAGLFGKKDEELNGNTDDTWDDWLTLRSESPIPRQPSPPTVTSEELSAHEDNGDWLII</sequence>
<dbReference type="Pfam" id="PF06602">
    <property type="entry name" value="Myotub-related"/>
    <property type="match status" value="1"/>
</dbReference>
<proteinExistence type="predicted"/>
<evidence type="ECO:0000313" key="5">
    <source>
        <dbReference type="EMBL" id="CAG8512096.1"/>
    </source>
</evidence>
<feature type="binding site" evidence="2">
    <location>
        <begin position="71"/>
        <end position="72"/>
    </location>
    <ligand>
        <name>substrate</name>
    </ligand>
</feature>
<dbReference type="GO" id="GO:0005737">
    <property type="term" value="C:cytoplasm"/>
    <property type="evidence" value="ECO:0007669"/>
    <property type="project" value="TreeGrafter"/>
</dbReference>
<dbReference type="InterPro" id="IPR010569">
    <property type="entry name" value="Myotubularin-like_Pase_dom"/>
</dbReference>
<feature type="binding site" evidence="2">
    <location>
        <begin position="135"/>
        <end position="141"/>
    </location>
    <ligand>
        <name>substrate</name>
    </ligand>
</feature>
<evidence type="ECO:0000256" key="2">
    <source>
        <dbReference type="PIRSR" id="PIRSR630564-2"/>
    </source>
</evidence>
<dbReference type="EMBL" id="CAJVPJ010000326">
    <property type="protein sequence ID" value="CAG8512096.1"/>
    <property type="molecule type" value="Genomic_DNA"/>
</dbReference>
<dbReference type="InterPro" id="IPR030564">
    <property type="entry name" value="Myotubularin"/>
</dbReference>
<feature type="non-terminal residue" evidence="5">
    <location>
        <position position="377"/>
    </location>
</feature>
<dbReference type="PANTHER" id="PTHR10807:SF128">
    <property type="entry name" value="PHOSPHATIDYLINOSITOL-3,5-BISPHOSPHATE 3-PHOSPHATASE"/>
    <property type="match status" value="1"/>
</dbReference>
<evidence type="ECO:0000256" key="3">
    <source>
        <dbReference type="SAM" id="MobiDB-lite"/>
    </source>
</evidence>
<dbReference type="InterPro" id="IPR029021">
    <property type="entry name" value="Prot-tyrosine_phosphatase-like"/>
</dbReference>
<dbReference type="PROSITE" id="PS00383">
    <property type="entry name" value="TYR_PHOSPHATASE_1"/>
    <property type="match status" value="1"/>
</dbReference>
<dbReference type="InterPro" id="IPR003595">
    <property type="entry name" value="Tyr_Pase_cat"/>
</dbReference>